<evidence type="ECO:0000256" key="4">
    <source>
        <dbReference type="ARBA" id="ARBA00022692"/>
    </source>
</evidence>
<feature type="transmembrane region" description="Helical" evidence="7">
    <location>
        <begin position="53"/>
        <end position="75"/>
    </location>
</feature>
<evidence type="ECO:0000256" key="5">
    <source>
        <dbReference type="ARBA" id="ARBA00022989"/>
    </source>
</evidence>
<evidence type="ECO:0000256" key="7">
    <source>
        <dbReference type="SAM" id="Phobius"/>
    </source>
</evidence>
<feature type="transmembrane region" description="Helical" evidence="7">
    <location>
        <begin position="311"/>
        <end position="327"/>
    </location>
</feature>
<evidence type="ECO:0000256" key="6">
    <source>
        <dbReference type="ARBA" id="ARBA00023136"/>
    </source>
</evidence>
<reference evidence="9 10" key="1">
    <citation type="submission" date="2022-04" db="EMBL/GenBank/DDBJ databases">
        <title>Leucobacter sp. isolated from rhizosphere of onion.</title>
        <authorList>
            <person name="Won M."/>
            <person name="Lee C.-M."/>
            <person name="Woen H.-Y."/>
            <person name="Kwon S.-W."/>
        </authorList>
    </citation>
    <scope>NUCLEOTIDE SEQUENCE [LARGE SCALE GENOMIC DNA]</scope>
    <source>
        <strain evidence="9 10">H25R-14</strain>
    </source>
</reference>
<keyword evidence="4 7" id="KW-0812">Transmembrane</keyword>
<keyword evidence="10" id="KW-1185">Reference proteome</keyword>
<feature type="transmembrane region" description="Helical" evidence="7">
    <location>
        <begin position="286"/>
        <end position="305"/>
    </location>
</feature>
<protein>
    <submittedName>
        <fullName evidence="9">TRAP transporter large permease</fullName>
    </submittedName>
</protein>
<dbReference type="Proteomes" id="UP000831775">
    <property type="component" value="Chromosome"/>
</dbReference>
<evidence type="ECO:0000313" key="9">
    <source>
        <dbReference type="EMBL" id="UOQ60299.1"/>
    </source>
</evidence>
<feature type="transmembrane region" description="Helical" evidence="7">
    <location>
        <begin position="348"/>
        <end position="370"/>
    </location>
</feature>
<name>A0ABY4FVZ0_9MICO</name>
<keyword evidence="6 7" id="KW-0472">Membrane</keyword>
<gene>
    <name evidence="9" type="ORF">MUN76_14890</name>
</gene>
<dbReference type="InterPro" id="IPR004681">
    <property type="entry name" value="TRAP_DctM"/>
</dbReference>
<dbReference type="PANTHER" id="PTHR33362">
    <property type="entry name" value="SIALIC ACID TRAP TRANSPORTER PERMEASE PROTEIN SIAT-RELATED"/>
    <property type="match status" value="1"/>
</dbReference>
<evidence type="ECO:0000256" key="3">
    <source>
        <dbReference type="ARBA" id="ARBA00022519"/>
    </source>
</evidence>
<keyword evidence="3" id="KW-0997">Cell inner membrane</keyword>
<proteinExistence type="predicted"/>
<dbReference type="Pfam" id="PF06808">
    <property type="entry name" value="DctM"/>
    <property type="match status" value="1"/>
</dbReference>
<comment type="subcellular location">
    <subcellularLocation>
        <location evidence="1">Cell inner membrane</location>
        <topology evidence="1">Multi-pass membrane protein</topology>
    </subcellularLocation>
</comment>
<feature type="transmembrane region" description="Helical" evidence="7">
    <location>
        <begin position="478"/>
        <end position="499"/>
    </location>
</feature>
<evidence type="ECO:0000313" key="10">
    <source>
        <dbReference type="Proteomes" id="UP000831775"/>
    </source>
</evidence>
<sequence length="503" mass="51884">MLISMIVLTIVVLLIVLLMLRMPVALSLALSGALGLGILQGTNYATNVLGSVPFTATASFSLTIIPMFILMGMLAMRARIAEHVFAIANHVVSRFPGGLGVATVMACAGFSAVSGSSIGTAATMSKLSVGQMRAYGYPAALATGIVAIAGTLGVVIPPSTFLVLYAIMTGESVAQILAAGIIPGILSALGYIVYILVVGHRQIVRPETTLPEVVSVAHADAAVRAGSREAAATGATSGAGSAGSGSGSGSGSFGAAPATVLPNTPNTTAVKQAYGRTVRNLPWRGLFRLGIIFLIILGGMFSGVFTSTESAAIAAFVALLILLWEFRRDGWNTMWFNVKGALLDTAQTTSMVFMILVGSSVFSTFLIAAHVPDTVTTWVAGLDIPPLLTIGLLLLLLLPLGTALDEISVLIITIPIIYPIAMELGFDGIWLGLMIVKLTAIGMVTPPVGMTCFVVSGTTGVPTETVFKGVLPLMLMDLAVSAVLFFVPAITLFLPSLVAQSAG</sequence>
<dbReference type="InterPro" id="IPR010656">
    <property type="entry name" value="DctM"/>
</dbReference>
<keyword evidence="5 7" id="KW-1133">Transmembrane helix</keyword>
<dbReference type="EMBL" id="CP095043">
    <property type="protein sequence ID" value="UOQ60299.1"/>
    <property type="molecule type" value="Genomic_DNA"/>
</dbReference>
<keyword evidence="2" id="KW-1003">Cell membrane</keyword>
<feature type="domain" description="TRAP C4-dicarboxylate transport system permease DctM subunit" evidence="8">
    <location>
        <begin position="11"/>
        <end position="490"/>
    </location>
</feature>
<accession>A0ABY4FVZ0</accession>
<evidence type="ECO:0000256" key="2">
    <source>
        <dbReference type="ARBA" id="ARBA00022475"/>
    </source>
</evidence>
<feature type="transmembrane region" description="Helical" evidence="7">
    <location>
        <begin position="176"/>
        <end position="197"/>
    </location>
</feature>
<dbReference type="PANTHER" id="PTHR33362:SF5">
    <property type="entry name" value="C4-DICARBOXYLATE TRAP TRANSPORTER LARGE PERMEASE PROTEIN DCTM"/>
    <property type="match status" value="1"/>
</dbReference>
<organism evidence="9 10">
    <name type="scientific">Leucobacter rhizosphaerae</name>
    <dbReference type="NCBI Taxonomy" id="2932245"/>
    <lineage>
        <taxon>Bacteria</taxon>
        <taxon>Bacillati</taxon>
        <taxon>Actinomycetota</taxon>
        <taxon>Actinomycetes</taxon>
        <taxon>Micrococcales</taxon>
        <taxon>Microbacteriaceae</taxon>
        <taxon>Leucobacter</taxon>
    </lineage>
</organism>
<evidence type="ECO:0000256" key="1">
    <source>
        <dbReference type="ARBA" id="ARBA00004429"/>
    </source>
</evidence>
<dbReference type="RefSeq" id="WP_244685818.1">
    <property type="nucleotide sequence ID" value="NZ_CP095043.1"/>
</dbReference>
<feature type="transmembrane region" description="Helical" evidence="7">
    <location>
        <begin position="134"/>
        <end position="156"/>
    </location>
</feature>
<evidence type="ECO:0000259" key="8">
    <source>
        <dbReference type="Pfam" id="PF06808"/>
    </source>
</evidence>
<feature type="transmembrane region" description="Helical" evidence="7">
    <location>
        <begin position="430"/>
        <end position="458"/>
    </location>
</feature>